<dbReference type="Proteomes" id="UP000295510">
    <property type="component" value="Unassembled WGS sequence"/>
</dbReference>
<dbReference type="EMBL" id="SNYL01000014">
    <property type="protein sequence ID" value="TDQ40953.1"/>
    <property type="molecule type" value="Genomic_DNA"/>
</dbReference>
<evidence type="ECO:0000256" key="1">
    <source>
        <dbReference type="SAM" id="MobiDB-lite"/>
    </source>
</evidence>
<sequence>MPAAHRHTDTCTGHGCYPSRANAEGSPDVFVNGMGWHRVGDGWAAHCCGPVCHGGALAAGSPTVFVNGRAAGRIGDPVDCGSSAATGSPDVFADDRAA</sequence>
<keyword evidence="3" id="KW-1185">Reference proteome</keyword>
<proteinExistence type="predicted"/>
<feature type="region of interest" description="Disordered" evidence="1">
    <location>
        <begin position="78"/>
        <end position="98"/>
    </location>
</feature>
<dbReference type="Pfam" id="PF05488">
    <property type="entry name" value="PAAR_motif"/>
    <property type="match status" value="1"/>
</dbReference>
<reference evidence="2 3" key="1">
    <citation type="submission" date="2019-03" db="EMBL/GenBank/DDBJ databases">
        <title>Genomic Encyclopedia of Type Strains, Phase IV (KMG-IV): sequencing the most valuable type-strain genomes for metagenomic binning, comparative biology and taxonomic classification.</title>
        <authorList>
            <person name="Goeker M."/>
        </authorList>
    </citation>
    <scope>NUCLEOTIDE SEQUENCE [LARGE SCALE GENOMIC DNA]</scope>
    <source>
        <strain evidence="2 3">DSM 19605</strain>
    </source>
</reference>
<name>A0A4R6U7Q3_9BURK</name>
<gene>
    <name evidence="2" type="ORF">DFR43_11438</name>
</gene>
<dbReference type="RefSeq" id="WP_133598594.1">
    <property type="nucleotide sequence ID" value="NZ_SNYL01000014.1"/>
</dbReference>
<dbReference type="CDD" id="cd14737">
    <property type="entry name" value="PAAR_1"/>
    <property type="match status" value="1"/>
</dbReference>
<accession>A0A4R6U7Q3</accession>
<comment type="caution">
    <text evidence="2">The sequence shown here is derived from an EMBL/GenBank/DDBJ whole genome shotgun (WGS) entry which is preliminary data.</text>
</comment>
<evidence type="ECO:0000313" key="3">
    <source>
        <dbReference type="Proteomes" id="UP000295510"/>
    </source>
</evidence>
<organism evidence="2 3">
    <name type="scientific">Tepidicella xavieri</name>
    <dbReference type="NCBI Taxonomy" id="360241"/>
    <lineage>
        <taxon>Bacteria</taxon>
        <taxon>Pseudomonadati</taxon>
        <taxon>Pseudomonadota</taxon>
        <taxon>Betaproteobacteria</taxon>
        <taxon>Burkholderiales</taxon>
        <taxon>Tepidicella</taxon>
    </lineage>
</organism>
<dbReference type="AlphaFoldDB" id="A0A4R6U7Q3"/>
<dbReference type="InterPro" id="IPR008727">
    <property type="entry name" value="PAAR_motif"/>
</dbReference>
<dbReference type="Gene3D" id="2.60.200.60">
    <property type="match status" value="1"/>
</dbReference>
<dbReference type="OrthoDB" id="9807902at2"/>
<evidence type="ECO:0000313" key="2">
    <source>
        <dbReference type="EMBL" id="TDQ40953.1"/>
    </source>
</evidence>
<protein>
    <submittedName>
        <fullName evidence="2">Putative Zn-binding protein involved in type VI secretion</fullName>
    </submittedName>
</protein>